<keyword evidence="4" id="KW-1185">Reference proteome</keyword>
<reference evidence="3 4" key="1">
    <citation type="submission" date="2023-11" db="EMBL/GenBank/DDBJ databases">
        <title>Draft genome of Azohydromonas lata strain H1 (DSM1123), a polyhydroxyalkanoate producer.</title>
        <authorList>
            <person name="Traversa D."/>
            <person name="D'Addabbo P."/>
            <person name="Pazzani C."/>
            <person name="Manzari C."/>
            <person name="Chiara M."/>
            <person name="Scrascia M."/>
        </authorList>
    </citation>
    <scope>NUCLEOTIDE SEQUENCE [LARGE SCALE GENOMIC DNA]</scope>
    <source>
        <strain evidence="3 4">H1</strain>
    </source>
</reference>
<accession>A0ABU5IKK4</accession>
<dbReference type="InterPro" id="IPR048958">
    <property type="entry name" value="Polysacc_lyase_14"/>
</dbReference>
<evidence type="ECO:0000313" key="3">
    <source>
        <dbReference type="EMBL" id="MDZ5459412.1"/>
    </source>
</evidence>
<organism evidence="3 4">
    <name type="scientific">Azohydromonas lata</name>
    <dbReference type="NCBI Taxonomy" id="45677"/>
    <lineage>
        <taxon>Bacteria</taxon>
        <taxon>Pseudomonadati</taxon>
        <taxon>Pseudomonadota</taxon>
        <taxon>Betaproteobacteria</taxon>
        <taxon>Burkholderiales</taxon>
        <taxon>Sphaerotilaceae</taxon>
        <taxon>Azohydromonas</taxon>
    </lineage>
</organism>
<dbReference type="Proteomes" id="UP001293718">
    <property type="component" value="Unassembled WGS sequence"/>
</dbReference>
<feature type="signal peptide" evidence="1">
    <location>
        <begin position="1"/>
        <end position="37"/>
    </location>
</feature>
<dbReference type="PANTHER" id="PTHR40124">
    <property type="match status" value="1"/>
</dbReference>
<comment type="caution">
    <text evidence="3">The sequence shown here is derived from an EMBL/GenBank/DDBJ whole genome shotgun (WGS) entry which is preliminary data.</text>
</comment>
<feature type="domain" description="Polysaccharide lyase 14" evidence="2">
    <location>
        <begin position="425"/>
        <end position="486"/>
    </location>
</feature>
<proteinExistence type="predicted"/>
<evidence type="ECO:0000259" key="2">
    <source>
        <dbReference type="Pfam" id="PF21294"/>
    </source>
</evidence>
<dbReference type="Gene3D" id="2.60.120.200">
    <property type="match status" value="1"/>
</dbReference>
<evidence type="ECO:0000256" key="1">
    <source>
        <dbReference type="SAM" id="SignalP"/>
    </source>
</evidence>
<feature type="chain" id="PRO_5045332711" description="Polysaccharide lyase 14 domain-containing protein" evidence="1">
    <location>
        <begin position="38"/>
        <end position="511"/>
    </location>
</feature>
<dbReference type="PANTHER" id="PTHR40124:SF1">
    <property type="entry name" value="DISAGGREGATASE RELATED REPEAT PROTEIN"/>
    <property type="match status" value="1"/>
</dbReference>
<dbReference type="EMBL" id="JAXOJX010000043">
    <property type="protein sequence ID" value="MDZ5459412.1"/>
    <property type="molecule type" value="Genomic_DNA"/>
</dbReference>
<keyword evidence="1" id="KW-0732">Signal</keyword>
<name>A0ABU5IKK4_9BURK</name>
<evidence type="ECO:0000313" key="4">
    <source>
        <dbReference type="Proteomes" id="UP001293718"/>
    </source>
</evidence>
<sequence length="511" mass="55471">MTMIFRNHRLAGMARRAACRLAWAVAGLVAGTAPALADEHKAEPLAVLSDSAGGVTCDYYVSIAKLRWERTGGDWSDAAGQAYGDKPFSSMELRRSTGAVAIALDLTTLAEKWRQGSAAPGAVMLRALGGSSGIADIASRESEQVLQRPALLVTWDDGRRELLDPVADTYTACPALSSLGSQPMVRAGGPNVALLSFPVPHRPGHKPAGVSLRLSMQRVWGPMVLGAFAVRTPAMAPVPVSKGLADRVRGDVGLEQQADVLFVERFERNDWSTGWRTGERVQTFGLVGSDAGFEPLQRNALKVTVEQGKFAGIDLQRPLKALAGGVEPDELYLRYYLRLGGDWDPSDVGKLPGLAGTYGRGGWGGRTADGFNGWSARGGFYSHASEDTVVAQRRGVGLYLYHIDSRQGGYGELQGWNAGPTGLLEKNRWYCIEQYVRLNKPGEHDGAVRGWVDGQLAFERSNLLFRMTPELHIETVWVDVYHGGKTPAPQRLTLYLDNLVVARRYIGPMKP</sequence>
<gene>
    <name evidence="3" type="ORF">SM757_22795</name>
</gene>
<protein>
    <recommendedName>
        <fullName evidence="2">Polysaccharide lyase 14 domain-containing protein</fullName>
    </recommendedName>
</protein>
<dbReference type="Pfam" id="PF21294">
    <property type="entry name" value="Polysacc_lyase_14"/>
    <property type="match status" value="1"/>
</dbReference>